<dbReference type="EMBL" id="CAKAEH010001310">
    <property type="protein sequence ID" value="CAG9534437.1"/>
    <property type="molecule type" value="Genomic_DNA"/>
</dbReference>
<protein>
    <submittedName>
        <fullName evidence="1">Uncharacterized protein</fullName>
    </submittedName>
</protein>
<name>A0A8J2QA04_9BILA</name>
<evidence type="ECO:0000313" key="2">
    <source>
        <dbReference type="Proteomes" id="UP000746747"/>
    </source>
</evidence>
<organism evidence="1 2">
    <name type="scientific">Cercopithifilaria johnstoni</name>
    <dbReference type="NCBI Taxonomy" id="2874296"/>
    <lineage>
        <taxon>Eukaryota</taxon>
        <taxon>Metazoa</taxon>
        <taxon>Ecdysozoa</taxon>
        <taxon>Nematoda</taxon>
        <taxon>Chromadorea</taxon>
        <taxon>Rhabditida</taxon>
        <taxon>Spirurina</taxon>
        <taxon>Spiruromorpha</taxon>
        <taxon>Filarioidea</taxon>
        <taxon>Onchocercidae</taxon>
        <taxon>Cercopithifilaria</taxon>
    </lineage>
</organism>
<sequence>MYLIGLVTITAHAIFFGDLVCGYTSRQKKQLSPAMQLEDSINSLLSLNELGYKRSFGDRSHESSTIEFDDSLDDLLSLQNIGKRHVLNPAEQYAKQLDVMEHLLETGKRSLSPATDFQQKLKLSQMLMEAGR</sequence>
<evidence type="ECO:0000313" key="1">
    <source>
        <dbReference type="EMBL" id="CAG9534437.1"/>
    </source>
</evidence>
<dbReference type="AlphaFoldDB" id="A0A8J2QA04"/>
<comment type="caution">
    <text evidence="1">The sequence shown here is derived from an EMBL/GenBank/DDBJ whole genome shotgun (WGS) entry which is preliminary data.</text>
</comment>
<reference evidence="1" key="1">
    <citation type="submission" date="2021-09" db="EMBL/GenBank/DDBJ databases">
        <authorList>
            <consortium name="Pathogen Informatics"/>
        </authorList>
    </citation>
    <scope>NUCLEOTIDE SEQUENCE</scope>
</reference>
<proteinExistence type="predicted"/>
<dbReference type="OrthoDB" id="5831695at2759"/>
<gene>
    <name evidence="1" type="ORF">CJOHNSTONI_LOCUS4577</name>
</gene>
<keyword evidence="2" id="KW-1185">Reference proteome</keyword>
<dbReference type="Proteomes" id="UP000746747">
    <property type="component" value="Unassembled WGS sequence"/>
</dbReference>
<accession>A0A8J2QA04</accession>